<dbReference type="Pfam" id="PF02557">
    <property type="entry name" value="VanY"/>
    <property type="match status" value="1"/>
</dbReference>
<dbReference type="Gene3D" id="3.30.1380.10">
    <property type="match status" value="1"/>
</dbReference>
<sequence length="252" mass="28937">MKRHWLSWVMTVLILLVTACNVEKEEIEPVFQEEKPPVKDEVSEEEQTAHLEADEDGVLKNPSDIEVLVNREYRLPADYEPEDLVVPDVAFPYEEDVPKKQLRKPAAEALEALFREANEEGLTLFAVSGYRSYTRQETIFAANVSKDGEEAANQYSARPGESEHQTGLAMDVSSPSNNYELTIEFGKTAEGEWLKDHAHHHGFIIRYPEDKTDITGYQYEPWHLRYVGEELATHLYETEKTLEEYYGAIPKD</sequence>
<keyword evidence="2" id="KW-0121">Carboxypeptidase</keyword>
<dbReference type="SUPFAM" id="SSF55166">
    <property type="entry name" value="Hedgehog/DD-peptidase"/>
    <property type="match status" value="1"/>
</dbReference>
<dbReference type="PANTHER" id="PTHR34385:SF1">
    <property type="entry name" value="PEPTIDOGLYCAN L-ALANYL-D-GLUTAMATE ENDOPEPTIDASE CWLK"/>
    <property type="match status" value="1"/>
</dbReference>
<feature type="domain" description="D-alanyl-D-alanine carboxypeptidase-like core" evidence="1">
    <location>
        <begin position="100"/>
        <end position="228"/>
    </location>
</feature>
<keyword evidence="2" id="KW-0378">Hydrolase</keyword>
<gene>
    <name evidence="2" type="ORF">ACFPTR_14240</name>
</gene>
<protein>
    <submittedName>
        <fullName evidence="2">D-alanyl-D-alanine carboxypeptidase family protein</fullName>
    </submittedName>
</protein>
<dbReference type="InterPro" id="IPR009045">
    <property type="entry name" value="Zn_M74/Hedgehog-like"/>
</dbReference>
<reference evidence="3" key="1">
    <citation type="journal article" date="2019" name="Int. J. Syst. Evol. Microbiol.">
        <title>The Global Catalogue of Microorganisms (GCM) 10K type strain sequencing project: providing services to taxonomists for standard genome sequencing and annotation.</title>
        <authorList>
            <consortium name="The Broad Institute Genomics Platform"/>
            <consortium name="The Broad Institute Genome Sequencing Center for Infectious Disease"/>
            <person name="Wu L."/>
            <person name="Ma J."/>
        </authorList>
    </citation>
    <scope>NUCLEOTIDE SEQUENCE [LARGE SCALE GENOMIC DNA]</scope>
    <source>
        <strain evidence="3">CGMCC 1.15790</strain>
    </source>
</reference>
<evidence type="ECO:0000259" key="1">
    <source>
        <dbReference type="Pfam" id="PF02557"/>
    </source>
</evidence>
<comment type="caution">
    <text evidence="2">The sequence shown here is derived from an EMBL/GenBank/DDBJ whole genome shotgun (WGS) entry which is preliminary data.</text>
</comment>
<dbReference type="InterPro" id="IPR058193">
    <property type="entry name" value="VanY/YodJ_core_dom"/>
</dbReference>
<dbReference type="InterPro" id="IPR052179">
    <property type="entry name" value="DD-CPase-like"/>
</dbReference>
<accession>A0ABW0UAW5</accession>
<dbReference type="PROSITE" id="PS51257">
    <property type="entry name" value="PROKAR_LIPOPROTEIN"/>
    <property type="match status" value="1"/>
</dbReference>
<dbReference type="EMBL" id="JBHSPF010000079">
    <property type="protein sequence ID" value="MFC5630005.1"/>
    <property type="molecule type" value="Genomic_DNA"/>
</dbReference>
<keyword evidence="2" id="KW-0645">Protease</keyword>
<dbReference type="RefSeq" id="WP_270897635.1">
    <property type="nucleotide sequence ID" value="NZ_JBHSPF010000079.1"/>
</dbReference>
<dbReference type="InterPro" id="IPR003709">
    <property type="entry name" value="VanY-like_core_dom"/>
</dbReference>
<dbReference type="PANTHER" id="PTHR34385">
    <property type="entry name" value="D-ALANYL-D-ALANINE CARBOXYPEPTIDASE"/>
    <property type="match status" value="1"/>
</dbReference>
<keyword evidence="3" id="KW-1185">Reference proteome</keyword>
<evidence type="ECO:0000313" key="3">
    <source>
        <dbReference type="Proteomes" id="UP001596143"/>
    </source>
</evidence>
<proteinExistence type="predicted"/>
<organism evidence="2 3">
    <name type="scientific">Aliibacillus thermotolerans</name>
    <dbReference type="NCBI Taxonomy" id="1834418"/>
    <lineage>
        <taxon>Bacteria</taxon>
        <taxon>Bacillati</taxon>
        <taxon>Bacillota</taxon>
        <taxon>Bacilli</taxon>
        <taxon>Bacillales</taxon>
        <taxon>Bacillaceae</taxon>
        <taxon>Aliibacillus</taxon>
    </lineage>
</organism>
<dbReference type="CDD" id="cd14852">
    <property type="entry name" value="LD-carboxypeptidase"/>
    <property type="match status" value="1"/>
</dbReference>
<dbReference type="GO" id="GO:0004180">
    <property type="term" value="F:carboxypeptidase activity"/>
    <property type="evidence" value="ECO:0007669"/>
    <property type="project" value="UniProtKB-KW"/>
</dbReference>
<evidence type="ECO:0000313" key="2">
    <source>
        <dbReference type="EMBL" id="MFC5630005.1"/>
    </source>
</evidence>
<name>A0ABW0UAW5_9BACI</name>
<dbReference type="Proteomes" id="UP001596143">
    <property type="component" value="Unassembled WGS sequence"/>
</dbReference>